<name>A0A4Y7IQK6_PAPSO</name>
<evidence type="ECO:0000313" key="1">
    <source>
        <dbReference type="EMBL" id="RZC50416.1"/>
    </source>
</evidence>
<sequence length="212" mass="24651">MMGTDLEIVLPSTFTGSPRCKGIPDLFLKELMKSLSEKKHFGTVSDIYNRVSKRRISTCTYPLLLWSDKKDKPQTPSEIDRIISAEIPDKEKDPDGRKAVVRFMLHGPCRISKPYQKCTRDNKCSKHYPKAFNIHATMDENGYPFYRRRKNNVYAHKDGVDFSNQWVIPHNRDMTVQFDVHINVEVCNGRGSLVKYIFKYIHKGRDRLNGCH</sequence>
<dbReference type="Proteomes" id="UP000316621">
    <property type="component" value="Chromosome 2"/>
</dbReference>
<keyword evidence="2" id="KW-1185">Reference proteome</keyword>
<accession>A0A4Y7IQK6</accession>
<organism evidence="1 2">
    <name type="scientific">Papaver somniferum</name>
    <name type="common">Opium poppy</name>
    <dbReference type="NCBI Taxonomy" id="3469"/>
    <lineage>
        <taxon>Eukaryota</taxon>
        <taxon>Viridiplantae</taxon>
        <taxon>Streptophyta</taxon>
        <taxon>Embryophyta</taxon>
        <taxon>Tracheophyta</taxon>
        <taxon>Spermatophyta</taxon>
        <taxon>Magnoliopsida</taxon>
        <taxon>Ranunculales</taxon>
        <taxon>Papaveraceae</taxon>
        <taxon>Papaveroideae</taxon>
        <taxon>Papaver</taxon>
    </lineage>
</organism>
<dbReference type="AlphaFoldDB" id="A0A4Y7IQK6"/>
<dbReference type="STRING" id="3469.A0A4Y7IQK6"/>
<proteinExistence type="predicted"/>
<gene>
    <name evidence="1" type="ORF">C5167_018838</name>
</gene>
<dbReference type="PANTHER" id="PTHR10492">
    <property type="match status" value="1"/>
</dbReference>
<protein>
    <submittedName>
        <fullName evidence="1">Uncharacterized protein</fullName>
    </submittedName>
</protein>
<dbReference type="EMBL" id="CM010716">
    <property type="protein sequence ID" value="RZC50416.1"/>
    <property type="molecule type" value="Genomic_DNA"/>
</dbReference>
<dbReference type="Gramene" id="RZC50416">
    <property type="protein sequence ID" value="RZC50416"/>
    <property type="gene ID" value="C5167_018838"/>
</dbReference>
<dbReference type="PANTHER" id="PTHR10492:SF57">
    <property type="entry name" value="ATP-DEPENDENT DNA HELICASE"/>
    <property type="match status" value="1"/>
</dbReference>
<evidence type="ECO:0000313" key="2">
    <source>
        <dbReference type="Proteomes" id="UP000316621"/>
    </source>
</evidence>
<reference evidence="1 2" key="1">
    <citation type="journal article" date="2018" name="Science">
        <title>The opium poppy genome and morphinan production.</title>
        <authorList>
            <person name="Guo L."/>
            <person name="Winzer T."/>
            <person name="Yang X."/>
            <person name="Li Y."/>
            <person name="Ning Z."/>
            <person name="He Z."/>
            <person name="Teodor R."/>
            <person name="Lu Y."/>
            <person name="Bowser T.A."/>
            <person name="Graham I.A."/>
            <person name="Ye K."/>
        </authorList>
    </citation>
    <scope>NUCLEOTIDE SEQUENCE [LARGE SCALE GENOMIC DNA]</scope>
    <source>
        <strain evidence="2">cv. HN1</strain>
        <tissue evidence="1">Leaves</tissue>
    </source>
</reference>